<evidence type="ECO:0000313" key="2">
    <source>
        <dbReference type="Proteomes" id="UP000789702"/>
    </source>
</evidence>
<dbReference type="EMBL" id="CAJVPU010008715">
    <property type="protein sequence ID" value="CAG8587058.1"/>
    <property type="molecule type" value="Genomic_DNA"/>
</dbReference>
<sequence length="285" mass="31947">MPSVRHQKFSTQNISNGEPLNHILDHISVKSRFVKDFGGETLHAVWTDYEKECKSDVLGNPRCTHGLVAAILQELFRRIIAATDEQVGKFDMKALLKCDFSTSTTTSEIASGVVLLDVVKPFSNYTNSTKYGISKITLDGSLEDWNKLQEKVIQLRKINFDLDFWLDRLDPVIWQFVATYRGEIDKTFWNSIATELNFDSNDPKLIGWISSFFPYGRDGKPLEGNCIRTSDLPDGRIALPFVTTSGFCLKLVSGFVGARQEYDSDDDIVVSPVIGWAVCGFNPSG</sequence>
<comment type="caution">
    <text evidence="1">The sequence shown here is derived from an EMBL/GenBank/DDBJ whole genome shotgun (WGS) entry which is preliminary data.</text>
</comment>
<keyword evidence="2" id="KW-1185">Reference proteome</keyword>
<reference evidence="1" key="1">
    <citation type="submission" date="2021-06" db="EMBL/GenBank/DDBJ databases">
        <authorList>
            <person name="Kallberg Y."/>
            <person name="Tangrot J."/>
            <person name="Rosling A."/>
        </authorList>
    </citation>
    <scope>NUCLEOTIDE SEQUENCE</scope>
    <source>
        <strain evidence="1">IL203A</strain>
    </source>
</reference>
<dbReference type="Proteomes" id="UP000789702">
    <property type="component" value="Unassembled WGS sequence"/>
</dbReference>
<proteinExistence type="predicted"/>
<evidence type="ECO:0000313" key="1">
    <source>
        <dbReference type="EMBL" id="CAG8587058.1"/>
    </source>
</evidence>
<accession>A0ACA9MHI5</accession>
<name>A0ACA9MHI5_9GLOM</name>
<gene>
    <name evidence="1" type="ORF">DHETER_LOCUS6708</name>
</gene>
<protein>
    <submittedName>
        <fullName evidence="1">1090_t:CDS:1</fullName>
    </submittedName>
</protein>
<organism evidence="1 2">
    <name type="scientific">Dentiscutata heterogama</name>
    <dbReference type="NCBI Taxonomy" id="1316150"/>
    <lineage>
        <taxon>Eukaryota</taxon>
        <taxon>Fungi</taxon>
        <taxon>Fungi incertae sedis</taxon>
        <taxon>Mucoromycota</taxon>
        <taxon>Glomeromycotina</taxon>
        <taxon>Glomeromycetes</taxon>
        <taxon>Diversisporales</taxon>
        <taxon>Gigasporaceae</taxon>
        <taxon>Dentiscutata</taxon>
    </lineage>
</organism>